<accession>A0A9N9HST0</accession>
<evidence type="ECO:0000313" key="2">
    <source>
        <dbReference type="Proteomes" id="UP000789405"/>
    </source>
</evidence>
<reference evidence="1" key="1">
    <citation type="submission" date="2021-06" db="EMBL/GenBank/DDBJ databases">
        <authorList>
            <person name="Kallberg Y."/>
            <person name="Tangrot J."/>
            <person name="Rosling A."/>
        </authorList>
    </citation>
    <scope>NUCLEOTIDE SEQUENCE</scope>
    <source>
        <strain evidence="1">MA453B</strain>
    </source>
</reference>
<protein>
    <submittedName>
        <fullName evidence="1">21438_t:CDS:1</fullName>
    </submittedName>
</protein>
<organism evidence="1 2">
    <name type="scientific">Dentiscutata erythropus</name>
    <dbReference type="NCBI Taxonomy" id="1348616"/>
    <lineage>
        <taxon>Eukaryota</taxon>
        <taxon>Fungi</taxon>
        <taxon>Fungi incertae sedis</taxon>
        <taxon>Mucoromycota</taxon>
        <taxon>Glomeromycotina</taxon>
        <taxon>Glomeromycetes</taxon>
        <taxon>Diversisporales</taxon>
        <taxon>Gigasporaceae</taxon>
        <taxon>Dentiscutata</taxon>
    </lineage>
</organism>
<comment type="caution">
    <text evidence="1">The sequence shown here is derived from an EMBL/GenBank/DDBJ whole genome shotgun (WGS) entry which is preliminary data.</text>
</comment>
<dbReference type="AlphaFoldDB" id="A0A9N9HST0"/>
<dbReference type="EMBL" id="CAJVPY010009002">
    <property type="protein sequence ID" value="CAG8703545.1"/>
    <property type="molecule type" value="Genomic_DNA"/>
</dbReference>
<keyword evidence="2" id="KW-1185">Reference proteome</keyword>
<evidence type="ECO:0000313" key="1">
    <source>
        <dbReference type="EMBL" id="CAG8703545.1"/>
    </source>
</evidence>
<dbReference type="Proteomes" id="UP000789405">
    <property type="component" value="Unassembled WGS sequence"/>
</dbReference>
<sequence length="46" mass="4994">MRSPISSSVTGIRSYSGIIQKANSIAKYFFLSTNDTENNVNLSPIA</sequence>
<gene>
    <name evidence="1" type="ORF">DERYTH_LOCUS13141</name>
</gene>
<proteinExistence type="predicted"/>
<name>A0A9N9HST0_9GLOM</name>